<evidence type="ECO:0000313" key="3">
    <source>
        <dbReference type="Proteomes" id="UP000298663"/>
    </source>
</evidence>
<dbReference type="EMBL" id="AZBU02000007">
    <property type="protein sequence ID" value="TKR69207.1"/>
    <property type="molecule type" value="Genomic_DNA"/>
</dbReference>
<feature type="transmembrane region" description="Helical" evidence="1">
    <location>
        <begin position="79"/>
        <end position="104"/>
    </location>
</feature>
<name>A0A4U5MIL5_STECR</name>
<protein>
    <submittedName>
        <fullName evidence="2">Uncharacterized protein</fullName>
    </submittedName>
</protein>
<organism evidence="2 3">
    <name type="scientific">Steinernema carpocapsae</name>
    <name type="common">Entomopathogenic nematode</name>
    <dbReference type="NCBI Taxonomy" id="34508"/>
    <lineage>
        <taxon>Eukaryota</taxon>
        <taxon>Metazoa</taxon>
        <taxon>Ecdysozoa</taxon>
        <taxon>Nematoda</taxon>
        <taxon>Chromadorea</taxon>
        <taxon>Rhabditida</taxon>
        <taxon>Tylenchina</taxon>
        <taxon>Panagrolaimomorpha</taxon>
        <taxon>Strongyloidoidea</taxon>
        <taxon>Steinernematidae</taxon>
        <taxon>Steinernema</taxon>
    </lineage>
</organism>
<feature type="transmembrane region" description="Helical" evidence="1">
    <location>
        <begin position="39"/>
        <end position="59"/>
    </location>
</feature>
<keyword evidence="1" id="KW-1133">Transmembrane helix</keyword>
<comment type="caution">
    <text evidence="2">The sequence shown here is derived from an EMBL/GenBank/DDBJ whole genome shotgun (WGS) entry which is preliminary data.</text>
</comment>
<evidence type="ECO:0000256" key="1">
    <source>
        <dbReference type="SAM" id="Phobius"/>
    </source>
</evidence>
<gene>
    <name evidence="2" type="ORF">L596_021391</name>
</gene>
<keyword evidence="1" id="KW-0812">Transmembrane</keyword>
<feature type="transmembrane region" description="Helical" evidence="1">
    <location>
        <begin position="111"/>
        <end position="131"/>
    </location>
</feature>
<dbReference type="AlphaFoldDB" id="A0A4U5MIL5"/>
<dbReference type="Proteomes" id="UP000298663">
    <property type="component" value="Unassembled WGS sequence"/>
</dbReference>
<keyword evidence="1" id="KW-0472">Membrane</keyword>
<reference evidence="2 3" key="1">
    <citation type="journal article" date="2015" name="Genome Biol.">
        <title>Comparative genomics of Steinernema reveals deeply conserved gene regulatory networks.</title>
        <authorList>
            <person name="Dillman A.R."/>
            <person name="Macchietto M."/>
            <person name="Porter C.F."/>
            <person name="Rogers A."/>
            <person name="Williams B."/>
            <person name="Antoshechkin I."/>
            <person name="Lee M.M."/>
            <person name="Goodwin Z."/>
            <person name="Lu X."/>
            <person name="Lewis E.E."/>
            <person name="Goodrich-Blair H."/>
            <person name="Stock S.P."/>
            <person name="Adams B.J."/>
            <person name="Sternberg P.W."/>
            <person name="Mortazavi A."/>
        </authorList>
    </citation>
    <scope>NUCLEOTIDE SEQUENCE [LARGE SCALE GENOMIC DNA]</scope>
    <source>
        <strain evidence="2 3">ALL</strain>
    </source>
</reference>
<evidence type="ECO:0000313" key="2">
    <source>
        <dbReference type="EMBL" id="TKR69207.1"/>
    </source>
</evidence>
<accession>A0A4U5MIL5</accession>
<keyword evidence="3" id="KW-1185">Reference proteome</keyword>
<proteinExistence type="predicted"/>
<reference evidence="2 3" key="2">
    <citation type="journal article" date="2019" name="G3 (Bethesda)">
        <title>Hybrid Assembly of the Genome of the Entomopathogenic Nematode Steinernema carpocapsae Identifies the X-Chromosome.</title>
        <authorList>
            <person name="Serra L."/>
            <person name="Macchietto M."/>
            <person name="Macias-Munoz A."/>
            <person name="McGill C.J."/>
            <person name="Rodriguez I.M."/>
            <person name="Rodriguez B."/>
            <person name="Murad R."/>
            <person name="Mortazavi A."/>
        </authorList>
    </citation>
    <scope>NUCLEOTIDE SEQUENCE [LARGE SCALE GENOMIC DNA]</scope>
    <source>
        <strain evidence="2 3">ALL</strain>
    </source>
</reference>
<sequence>MLFLLSSQQTFHFNCGRLSFARSSPLAAMAPKTTFKQRCCAFPYLRVIASLAIMFSLFLTFNGPTWHTNLVVFYELNHVVFQIVSLCHLTLTIAVSSSAIYGLYQNKAAYLKGFFVTQFVTFSAMACSHWLER</sequence>